<dbReference type="Proteomes" id="UP001172684">
    <property type="component" value="Unassembled WGS sequence"/>
</dbReference>
<dbReference type="EMBL" id="JAPDRL010000036">
    <property type="protein sequence ID" value="KAJ9664621.1"/>
    <property type="molecule type" value="Genomic_DNA"/>
</dbReference>
<organism evidence="2 3">
    <name type="scientific">Coniosporium apollinis</name>
    <dbReference type="NCBI Taxonomy" id="61459"/>
    <lineage>
        <taxon>Eukaryota</taxon>
        <taxon>Fungi</taxon>
        <taxon>Dikarya</taxon>
        <taxon>Ascomycota</taxon>
        <taxon>Pezizomycotina</taxon>
        <taxon>Dothideomycetes</taxon>
        <taxon>Dothideomycetes incertae sedis</taxon>
        <taxon>Coniosporium</taxon>
    </lineage>
</organism>
<protein>
    <submittedName>
        <fullName evidence="2">Uncharacterized protein</fullName>
    </submittedName>
</protein>
<gene>
    <name evidence="2" type="ORF">H2201_005133</name>
</gene>
<evidence type="ECO:0000313" key="3">
    <source>
        <dbReference type="Proteomes" id="UP001172684"/>
    </source>
</evidence>
<comment type="caution">
    <text evidence="2">The sequence shown here is derived from an EMBL/GenBank/DDBJ whole genome shotgun (WGS) entry which is preliminary data.</text>
</comment>
<proteinExistence type="predicted"/>
<name>A0ABQ9NVW4_9PEZI</name>
<evidence type="ECO:0000256" key="1">
    <source>
        <dbReference type="SAM" id="MobiDB-lite"/>
    </source>
</evidence>
<evidence type="ECO:0000313" key="2">
    <source>
        <dbReference type="EMBL" id="KAJ9664621.1"/>
    </source>
</evidence>
<feature type="region of interest" description="Disordered" evidence="1">
    <location>
        <begin position="31"/>
        <end position="59"/>
    </location>
</feature>
<reference evidence="2" key="1">
    <citation type="submission" date="2022-10" db="EMBL/GenBank/DDBJ databases">
        <title>Culturing micro-colonial fungi from biological soil crusts in the Mojave desert and describing Neophaeococcomyces mojavensis, and introducing the new genera and species Taxawa tesnikishii.</title>
        <authorList>
            <person name="Kurbessoian T."/>
            <person name="Stajich J.E."/>
        </authorList>
    </citation>
    <scope>NUCLEOTIDE SEQUENCE</scope>
    <source>
        <strain evidence="2">TK_1</strain>
    </source>
</reference>
<sequence>MPRFRLPPVKTDPDNISQYLIGRILGRALRSPVASKSTKSSNKTSKWVTKNNVKATKQSREKQAMYSIEYYGYEDRPPEWVSREDIDPDVVEQYDAAAPIAGNGVRSRVVMIVAGVERGGKEKARVKGKGSKESNLHVQFPVGVDKDGDEVVFALEEATGKATYFKATTAAQPGYTILAHTTPAPGVPGQVLLLPIPERYKQMEEVLLKQYPKEVSTLDAEIRKQREMNPTPVAPEKLVAPKKLVAQEKPVAQEEPLASHPSVR</sequence>
<accession>A0ABQ9NVW4</accession>
<feature type="compositionally biased region" description="Low complexity" evidence="1">
    <location>
        <begin position="33"/>
        <end position="54"/>
    </location>
</feature>
<keyword evidence="3" id="KW-1185">Reference proteome</keyword>